<keyword evidence="1" id="KW-1133">Transmembrane helix</keyword>
<reference evidence="2 3" key="1">
    <citation type="journal article" date="2016" name="Nat. Commun.">
        <title>Thousands of microbial genomes shed light on interconnected biogeochemical processes in an aquifer system.</title>
        <authorList>
            <person name="Anantharaman K."/>
            <person name="Brown C.T."/>
            <person name="Hug L.A."/>
            <person name="Sharon I."/>
            <person name="Castelle C.J."/>
            <person name="Probst A.J."/>
            <person name="Thomas B.C."/>
            <person name="Singh A."/>
            <person name="Wilkins M.J."/>
            <person name="Karaoz U."/>
            <person name="Brodie E.L."/>
            <person name="Williams K.H."/>
            <person name="Hubbard S.S."/>
            <person name="Banfield J.F."/>
        </authorList>
    </citation>
    <scope>NUCLEOTIDE SEQUENCE [LARGE SCALE GENOMIC DNA]</scope>
</reference>
<organism evidence="2 3">
    <name type="scientific">Candidatus Lloydbacteria bacterium RIFCSPHIGHO2_01_FULL_41_20</name>
    <dbReference type="NCBI Taxonomy" id="1798657"/>
    <lineage>
        <taxon>Bacteria</taxon>
        <taxon>Candidatus Lloydiibacteriota</taxon>
    </lineage>
</organism>
<dbReference type="EMBL" id="MHLH01000015">
    <property type="protein sequence ID" value="OGZ03740.1"/>
    <property type="molecule type" value="Genomic_DNA"/>
</dbReference>
<name>A0A1G2CSL6_9BACT</name>
<evidence type="ECO:0000256" key="1">
    <source>
        <dbReference type="SAM" id="Phobius"/>
    </source>
</evidence>
<feature type="transmembrane region" description="Helical" evidence="1">
    <location>
        <begin position="6"/>
        <end position="24"/>
    </location>
</feature>
<evidence type="ECO:0000313" key="2">
    <source>
        <dbReference type="EMBL" id="OGZ03740.1"/>
    </source>
</evidence>
<accession>A0A1G2CSL6</accession>
<gene>
    <name evidence="2" type="ORF">A2648_02180</name>
</gene>
<proteinExistence type="predicted"/>
<protein>
    <submittedName>
        <fullName evidence="2">Uncharacterized protein</fullName>
    </submittedName>
</protein>
<keyword evidence="1" id="KW-0812">Transmembrane</keyword>
<dbReference type="Proteomes" id="UP000178841">
    <property type="component" value="Unassembled WGS sequence"/>
</dbReference>
<dbReference type="AlphaFoldDB" id="A0A1G2CSL6"/>
<keyword evidence="1" id="KW-0472">Membrane</keyword>
<feature type="transmembrane region" description="Helical" evidence="1">
    <location>
        <begin position="31"/>
        <end position="51"/>
    </location>
</feature>
<sequence length="148" mass="16586">MTKLLLIVFVLAIVLLVVSYFFGIKPNKKEAIRVFSVSMVLGVICVVGAFFTNHLFTSLVATYLSGLVLILVGIFLIIFSPLFSSLSGVASGKKFKGPYQGMSPEQQESFWNKVRAGAKVATSWYSRYERRRGNHDRANAARWTRKML</sequence>
<feature type="transmembrane region" description="Helical" evidence="1">
    <location>
        <begin position="63"/>
        <end position="86"/>
    </location>
</feature>
<evidence type="ECO:0000313" key="3">
    <source>
        <dbReference type="Proteomes" id="UP000178841"/>
    </source>
</evidence>
<comment type="caution">
    <text evidence="2">The sequence shown here is derived from an EMBL/GenBank/DDBJ whole genome shotgun (WGS) entry which is preliminary data.</text>
</comment>